<sequence>MVQRRTWEINGDRPRPPGSHRADLSARTTEHRPVRTNRDGMTAGGRAPAGNAFVLGAARARQASHRTVASPKAHPTAAALSVGVDVPFVLATVDVAYRAQRLDPAVAGAPRRRERRPDDVLSSESGFTPHSGPHDAH</sequence>
<keyword evidence="3" id="KW-1185">Reference proteome</keyword>
<evidence type="ECO:0000313" key="3">
    <source>
        <dbReference type="Proteomes" id="UP001348098"/>
    </source>
</evidence>
<dbReference type="EMBL" id="JAYKYQ010000002">
    <property type="protein sequence ID" value="MEB3509483.1"/>
    <property type="molecule type" value="Genomic_DNA"/>
</dbReference>
<feature type="compositionally biased region" description="Basic and acidic residues" evidence="1">
    <location>
        <begin position="1"/>
        <end position="38"/>
    </location>
</feature>
<accession>A0ABU6AQ65</accession>
<feature type="region of interest" description="Disordered" evidence="1">
    <location>
        <begin position="100"/>
        <end position="137"/>
    </location>
</feature>
<organism evidence="2 3">
    <name type="scientific">Nocardia implantans</name>
    <dbReference type="NCBI Taxonomy" id="3108168"/>
    <lineage>
        <taxon>Bacteria</taxon>
        <taxon>Bacillati</taxon>
        <taxon>Actinomycetota</taxon>
        <taxon>Actinomycetes</taxon>
        <taxon>Mycobacteriales</taxon>
        <taxon>Nocardiaceae</taxon>
        <taxon>Nocardia</taxon>
    </lineage>
</organism>
<name>A0ABU6AQ65_9NOCA</name>
<gene>
    <name evidence="2" type="ORF">U3653_05585</name>
</gene>
<evidence type="ECO:0000256" key="1">
    <source>
        <dbReference type="SAM" id="MobiDB-lite"/>
    </source>
</evidence>
<feature type="region of interest" description="Disordered" evidence="1">
    <location>
        <begin position="1"/>
        <end position="48"/>
    </location>
</feature>
<protein>
    <submittedName>
        <fullName evidence="2">Uncharacterized protein</fullName>
    </submittedName>
</protein>
<evidence type="ECO:0000313" key="2">
    <source>
        <dbReference type="EMBL" id="MEB3509483.1"/>
    </source>
</evidence>
<comment type="caution">
    <text evidence="2">The sequence shown here is derived from an EMBL/GenBank/DDBJ whole genome shotgun (WGS) entry which is preliminary data.</text>
</comment>
<proteinExistence type="predicted"/>
<reference evidence="2 3" key="1">
    <citation type="submission" date="2023-12" db="EMBL/GenBank/DDBJ databases">
        <title>novel species in genus Nocarida.</title>
        <authorList>
            <person name="Li Z."/>
        </authorList>
    </citation>
    <scope>NUCLEOTIDE SEQUENCE [LARGE SCALE GENOMIC DNA]</scope>
    <source>
        <strain evidence="2 3">CDC186</strain>
    </source>
</reference>
<dbReference type="Proteomes" id="UP001348098">
    <property type="component" value="Unassembled WGS sequence"/>
</dbReference>